<evidence type="ECO:0000256" key="2">
    <source>
        <dbReference type="PIRSR" id="PIRSR640198-2"/>
    </source>
</evidence>
<dbReference type="InterPro" id="IPR036388">
    <property type="entry name" value="WH-like_DNA-bd_sf"/>
</dbReference>
<gene>
    <name evidence="4" type="ORF">J0M35_10495</name>
</gene>
<dbReference type="SUPFAM" id="SSF46785">
    <property type="entry name" value="Winged helix' DNA-binding domain"/>
    <property type="match status" value="1"/>
</dbReference>
<dbReference type="Gene3D" id="1.10.3290.10">
    <property type="entry name" value="Fido-like domain"/>
    <property type="match status" value="1"/>
</dbReference>
<dbReference type="InterPro" id="IPR036390">
    <property type="entry name" value="WH_DNA-bd_sf"/>
</dbReference>
<feature type="binding site" evidence="2">
    <location>
        <begin position="199"/>
        <end position="206"/>
    </location>
    <ligand>
        <name>ATP</name>
        <dbReference type="ChEBI" id="CHEBI:30616"/>
    </ligand>
</feature>
<accession>A0A8J7P839</accession>
<dbReference type="InterPro" id="IPR003812">
    <property type="entry name" value="Fido"/>
</dbReference>
<dbReference type="Gene3D" id="1.10.10.10">
    <property type="entry name" value="Winged helix-like DNA-binding domain superfamily/Winged helix DNA-binding domain"/>
    <property type="match status" value="1"/>
</dbReference>
<evidence type="ECO:0000256" key="1">
    <source>
        <dbReference type="PIRSR" id="PIRSR640198-1"/>
    </source>
</evidence>
<organism evidence="4 5">
    <name type="scientific">Candidatus Obscuribacter phosphatis</name>
    <dbReference type="NCBI Taxonomy" id="1906157"/>
    <lineage>
        <taxon>Bacteria</taxon>
        <taxon>Bacillati</taxon>
        <taxon>Candidatus Melainabacteria</taxon>
        <taxon>Candidatus Obscuribacterales</taxon>
        <taxon>Candidatus Obscuribacteraceae</taxon>
        <taxon>Candidatus Obscuribacter</taxon>
    </lineage>
</organism>
<feature type="domain" description="Fido" evidence="3">
    <location>
        <begin position="103"/>
        <end position="264"/>
    </location>
</feature>
<name>A0A8J7P839_9BACT</name>
<dbReference type="PANTHER" id="PTHR13504">
    <property type="entry name" value="FIDO DOMAIN-CONTAINING PROTEIN DDB_G0283145"/>
    <property type="match status" value="1"/>
</dbReference>
<dbReference type="InterPro" id="IPR036597">
    <property type="entry name" value="Fido-like_dom_sf"/>
</dbReference>
<sequence>MFENHRISMQSVKLIGELDEFKGSWQSISAISPERLATLKHVATIESIGSSTRIEGCSLSNAEVEKVLSGLSTTSLASRDEEEVAGYRDLMEAIFSNWQNIPLTENHLKQLHKTLLQYSGRDDRHRGEYKKISNNVEARDENGRTLGIIFVTASPFETPFKMTALFDWLNTEIERKEIHPLFIAAVFNVCFLAIHPFQDGNGRLSRCLTTLLLLKFGYLYVQYSSLESVIEDNKENYYAALRQTQTTLETSEPNWEPWLIFFLKAMQKQKNKLKEKIERAQILQGDLPPLSIKILELAREQGSVKSSDLVSLTGESRSTVLARVNDLVMNGKLKRNGKGPATWYTLPR</sequence>
<comment type="caution">
    <text evidence="4">The sequence shown here is derived from an EMBL/GenBank/DDBJ whole genome shotgun (WGS) entry which is preliminary data.</text>
</comment>
<evidence type="ECO:0000313" key="4">
    <source>
        <dbReference type="EMBL" id="MBN8660784.1"/>
    </source>
</evidence>
<evidence type="ECO:0000259" key="3">
    <source>
        <dbReference type="PROSITE" id="PS51459"/>
    </source>
</evidence>
<dbReference type="GO" id="GO:0005524">
    <property type="term" value="F:ATP binding"/>
    <property type="evidence" value="ECO:0007669"/>
    <property type="project" value="UniProtKB-KW"/>
</dbReference>
<dbReference type="InterPro" id="IPR040198">
    <property type="entry name" value="Fido_containing"/>
</dbReference>
<dbReference type="AlphaFoldDB" id="A0A8J7P839"/>
<dbReference type="EMBL" id="JAFLCK010000013">
    <property type="protein sequence ID" value="MBN8660784.1"/>
    <property type="molecule type" value="Genomic_DNA"/>
</dbReference>
<dbReference type="PANTHER" id="PTHR13504:SF38">
    <property type="entry name" value="FIDO DOMAIN-CONTAINING PROTEIN"/>
    <property type="match status" value="1"/>
</dbReference>
<proteinExistence type="predicted"/>
<dbReference type="Proteomes" id="UP000664277">
    <property type="component" value="Unassembled WGS sequence"/>
</dbReference>
<dbReference type="PROSITE" id="PS51459">
    <property type="entry name" value="FIDO"/>
    <property type="match status" value="1"/>
</dbReference>
<reference evidence="4" key="1">
    <citation type="submission" date="2021-02" db="EMBL/GenBank/DDBJ databases">
        <title>Genome-Resolved Metagenomics of a Microbial Community Performing Photosynthetic Biological Nutrient Removal.</title>
        <authorList>
            <person name="Mcdaniel E.A."/>
        </authorList>
    </citation>
    <scope>NUCLEOTIDE SEQUENCE</scope>
    <source>
        <strain evidence="4">UWPOB_OBS1</strain>
    </source>
</reference>
<keyword evidence="2" id="KW-0547">Nucleotide-binding</keyword>
<protein>
    <submittedName>
        <fullName evidence="4">Fic family protein</fullName>
    </submittedName>
</protein>
<feature type="active site" evidence="1">
    <location>
        <position position="195"/>
    </location>
</feature>
<keyword evidence="2" id="KW-0067">ATP-binding</keyword>
<feature type="binding site" evidence="2">
    <location>
        <begin position="237"/>
        <end position="238"/>
    </location>
    <ligand>
        <name>ATP</name>
        <dbReference type="ChEBI" id="CHEBI:30616"/>
    </ligand>
</feature>
<evidence type="ECO:0000313" key="5">
    <source>
        <dbReference type="Proteomes" id="UP000664277"/>
    </source>
</evidence>
<dbReference type="Pfam" id="PF02661">
    <property type="entry name" value="Fic"/>
    <property type="match status" value="1"/>
</dbReference>
<dbReference type="SUPFAM" id="SSF140931">
    <property type="entry name" value="Fic-like"/>
    <property type="match status" value="1"/>
</dbReference>